<dbReference type="CDD" id="cd06849">
    <property type="entry name" value="lipoyl_domain"/>
    <property type="match status" value="2"/>
</dbReference>
<evidence type="ECO:0000256" key="4">
    <source>
        <dbReference type="ARBA" id="ARBA00022630"/>
    </source>
</evidence>
<keyword evidence="4 12" id="KW-0285">Flavoprotein</keyword>
<evidence type="ECO:0000259" key="13">
    <source>
        <dbReference type="PROSITE" id="PS50968"/>
    </source>
</evidence>
<evidence type="ECO:0000256" key="12">
    <source>
        <dbReference type="RuleBase" id="RU003692"/>
    </source>
</evidence>
<comment type="catalytic activity">
    <reaction evidence="11 12">
        <text>N(6)-[(R)-dihydrolipoyl]-L-lysyl-[protein] + NAD(+) = N(6)-[(R)-lipoyl]-L-lysyl-[protein] + NADH + H(+)</text>
        <dbReference type="Rhea" id="RHEA:15045"/>
        <dbReference type="Rhea" id="RHEA-COMP:10474"/>
        <dbReference type="Rhea" id="RHEA-COMP:10475"/>
        <dbReference type="ChEBI" id="CHEBI:15378"/>
        <dbReference type="ChEBI" id="CHEBI:57540"/>
        <dbReference type="ChEBI" id="CHEBI:57945"/>
        <dbReference type="ChEBI" id="CHEBI:83099"/>
        <dbReference type="ChEBI" id="CHEBI:83100"/>
        <dbReference type="EC" id="1.8.1.4"/>
    </reaction>
</comment>
<dbReference type="InterPro" id="IPR036188">
    <property type="entry name" value="FAD/NAD-bd_sf"/>
</dbReference>
<dbReference type="GO" id="GO:0004148">
    <property type="term" value="F:dihydrolipoyl dehydrogenase (NADH) activity"/>
    <property type="evidence" value="ECO:0007669"/>
    <property type="project" value="UniProtKB-EC"/>
</dbReference>
<dbReference type="RefSeq" id="WP_338822479.1">
    <property type="nucleotide sequence ID" value="NZ_CP148067.1"/>
</dbReference>
<dbReference type="PROSITE" id="PS00076">
    <property type="entry name" value="PYRIDINE_REDOX_1"/>
    <property type="match status" value="1"/>
</dbReference>
<dbReference type="PRINTS" id="PR00368">
    <property type="entry name" value="FADPNR"/>
</dbReference>
<dbReference type="Pfam" id="PF02852">
    <property type="entry name" value="Pyr_redox_dim"/>
    <property type="match status" value="1"/>
</dbReference>
<evidence type="ECO:0000256" key="7">
    <source>
        <dbReference type="ARBA" id="ARBA00023002"/>
    </source>
</evidence>
<comment type="similarity">
    <text evidence="1 12">Belongs to the class-I pyridine nucleotide-disulfide oxidoreductase family.</text>
</comment>
<dbReference type="InterPro" id="IPR003016">
    <property type="entry name" value="2-oxoA_DH_lipoyl-BS"/>
</dbReference>
<keyword evidence="10 12" id="KW-0676">Redox-active center</keyword>
<dbReference type="PRINTS" id="PR00411">
    <property type="entry name" value="PNDRDTASEI"/>
</dbReference>
<dbReference type="InterPro" id="IPR012999">
    <property type="entry name" value="Pyr_OxRdtase_I_AS"/>
</dbReference>
<dbReference type="NCBIfam" id="TIGR01350">
    <property type="entry name" value="lipoamide_DH"/>
    <property type="match status" value="1"/>
</dbReference>
<comment type="cofactor">
    <cofactor evidence="12">
        <name>FAD</name>
        <dbReference type="ChEBI" id="CHEBI:57692"/>
    </cofactor>
    <text evidence="12">Binds 1 FAD per subunit.</text>
</comment>
<evidence type="ECO:0000256" key="11">
    <source>
        <dbReference type="ARBA" id="ARBA00049187"/>
    </source>
</evidence>
<evidence type="ECO:0000256" key="5">
    <source>
        <dbReference type="ARBA" id="ARBA00022823"/>
    </source>
</evidence>
<dbReference type="SUPFAM" id="SSF55424">
    <property type="entry name" value="FAD/NAD-linked reductases, dimerisation (C-terminal) domain"/>
    <property type="match status" value="1"/>
</dbReference>
<evidence type="ECO:0000256" key="1">
    <source>
        <dbReference type="ARBA" id="ARBA00007532"/>
    </source>
</evidence>
<dbReference type="InterPro" id="IPR050151">
    <property type="entry name" value="Class-I_Pyr_Nuc-Dis_Oxidored"/>
</dbReference>
<keyword evidence="8 12" id="KW-0520">NAD</keyword>
<dbReference type="EMBL" id="CP148067">
    <property type="protein sequence ID" value="WXL28923.1"/>
    <property type="molecule type" value="Genomic_DNA"/>
</dbReference>
<keyword evidence="9" id="KW-1015">Disulfide bond</keyword>
<proteinExistence type="inferred from homology"/>
<dbReference type="InterPro" id="IPR023753">
    <property type="entry name" value="FAD/NAD-binding_dom"/>
</dbReference>
<name>A0ABZ2RS25_9BACT</name>
<dbReference type="Gene3D" id="3.50.50.60">
    <property type="entry name" value="FAD/NAD(P)-binding domain"/>
    <property type="match status" value="2"/>
</dbReference>
<dbReference type="Proteomes" id="UP001477443">
    <property type="component" value="Chromosome"/>
</dbReference>
<evidence type="ECO:0000256" key="10">
    <source>
        <dbReference type="ARBA" id="ARBA00023284"/>
    </source>
</evidence>
<dbReference type="InterPro" id="IPR006258">
    <property type="entry name" value="Lipoamide_DH"/>
</dbReference>
<dbReference type="InterPro" id="IPR016156">
    <property type="entry name" value="FAD/NAD-linked_Rdtase_dimer_sf"/>
</dbReference>
<evidence type="ECO:0000256" key="3">
    <source>
        <dbReference type="ARBA" id="ARBA00016961"/>
    </source>
</evidence>
<dbReference type="PROSITE" id="PS00189">
    <property type="entry name" value="LIPOYL"/>
    <property type="match status" value="2"/>
</dbReference>
<organism evidence="14 15">
    <name type="scientific">Mycoplasmopsis felifaucium</name>
    <dbReference type="NCBI Taxonomy" id="35768"/>
    <lineage>
        <taxon>Bacteria</taxon>
        <taxon>Bacillati</taxon>
        <taxon>Mycoplasmatota</taxon>
        <taxon>Mycoplasmoidales</taxon>
        <taxon>Metamycoplasmataceae</taxon>
        <taxon>Mycoplasmopsis</taxon>
    </lineage>
</organism>
<comment type="miscellaneous">
    <text evidence="12">The active site is a redox-active disulfide bond.</text>
</comment>
<dbReference type="InterPro" id="IPR004099">
    <property type="entry name" value="Pyr_nucl-diS_OxRdtase_dimer"/>
</dbReference>
<evidence type="ECO:0000313" key="15">
    <source>
        <dbReference type="Proteomes" id="UP001477443"/>
    </source>
</evidence>
<keyword evidence="6 12" id="KW-0274">FAD</keyword>
<dbReference type="Pfam" id="PF00364">
    <property type="entry name" value="Biotin_lipoyl"/>
    <property type="match status" value="2"/>
</dbReference>
<keyword evidence="7 12" id="KW-0560">Oxidoreductase</keyword>
<keyword evidence="15" id="KW-1185">Reference proteome</keyword>
<dbReference type="Gene3D" id="3.30.390.30">
    <property type="match status" value="1"/>
</dbReference>
<feature type="domain" description="Lipoyl-binding" evidence="13">
    <location>
        <begin position="103"/>
        <end position="178"/>
    </location>
</feature>
<reference evidence="14" key="1">
    <citation type="submission" date="2024-03" db="EMBL/GenBank/DDBJ databases">
        <title>Complete genome sequence of Mycoplasma felifaucium Z921 isolated from the trachea of a cheetah.</title>
        <authorList>
            <person name="Spergser J."/>
        </authorList>
    </citation>
    <scope>NUCLEOTIDE SEQUENCE [LARGE SCALE GENOMIC DNA]</scope>
    <source>
        <strain evidence="14">Z921</strain>
    </source>
</reference>
<sequence length="714" mass="77558">MYKFKFADIGEGLHEGVVGDIYVSVGQTVNEGDSLFSVETDKVASDIPSPVSGVIKQIMFAKGDTIHVGQEIFAIDDNSGDDAHVQTPVEEPKTTVSQDSKSEYVFKFADIGEGLHEGVVGDIYVSVGKTVNEGDSLFSVETDKVASDIPSPVSGVIKQIKFTQGETIHVGQEIFTFEIEGTSGQVSVKEETKEEEKCLVGDAPNSSELIDISFNSSTPTKQEVSSVVQPAQNIELGKQSDAKIDEEFDVIVVGSGPGGYLAAEETGKSGLKTLIIEKEFWGGVCLNIGCIPTKAMLKSVDVLEHVKHANDYGIEANFADLKIDKDATWSKMHARKDRVVKQISGSVKTLMLSSKCKIEEGNAEFLGSHVIKVNGKVYHGKDIIIATGSHSRKLKNVEGFENGYKKGIMITSREAINYDKCLPKSMVIIGAGVIGVEFAQLFSSAGTKVTILQREDRILPTLDKDVSAELAKKLTSSNVDIIYNTAIEKLNEKDELVYKIGDKVNTIKADLYLVAVGRIPATESIDQIGLNIDSRGSVVVDEHMRTNLQGVYAIGDVTGQNLLAHVAYQHALVAVADILGHHNIQYKKNKPVPGCIYTNPEIATIGLTEQEAKEQGYNCFTSKYLFAYLGKAIAANETTGFVKLIVDKEFGQILGAHIVGANATDYIAEIALAMEMETTVKELTYTIHPHPTFSEIVWEAARSATLKLELEHKK</sequence>
<dbReference type="SUPFAM" id="SSF51905">
    <property type="entry name" value="FAD/NAD(P)-binding domain"/>
    <property type="match status" value="1"/>
</dbReference>
<keyword evidence="5" id="KW-0450">Lipoyl</keyword>
<protein>
    <recommendedName>
        <fullName evidence="3 12">Dihydrolipoyl dehydrogenase</fullName>
        <ecNumber evidence="2 12">1.8.1.4</ecNumber>
    </recommendedName>
</protein>
<evidence type="ECO:0000313" key="14">
    <source>
        <dbReference type="EMBL" id="WXL28923.1"/>
    </source>
</evidence>
<evidence type="ECO:0000256" key="6">
    <source>
        <dbReference type="ARBA" id="ARBA00022827"/>
    </source>
</evidence>
<gene>
    <name evidence="14" type="primary">lpdA</name>
    <name evidence="14" type="ORF">WG617_02785</name>
</gene>
<feature type="domain" description="Lipoyl-binding" evidence="13">
    <location>
        <begin position="1"/>
        <end position="76"/>
    </location>
</feature>
<evidence type="ECO:0000256" key="9">
    <source>
        <dbReference type="ARBA" id="ARBA00023157"/>
    </source>
</evidence>
<dbReference type="Pfam" id="PF07992">
    <property type="entry name" value="Pyr_redox_2"/>
    <property type="match status" value="1"/>
</dbReference>
<dbReference type="Gene3D" id="2.40.50.100">
    <property type="match status" value="2"/>
</dbReference>
<dbReference type="PANTHER" id="PTHR22912">
    <property type="entry name" value="DISULFIDE OXIDOREDUCTASE"/>
    <property type="match status" value="1"/>
</dbReference>
<evidence type="ECO:0000256" key="8">
    <source>
        <dbReference type="ARBA" id="ARBA00023027"/>
    </source>
</evidence>
<dbReference type="PROSITE" id="PS50968">
    <property type="entry name" value="BIOTINYL_LIPOYL"/>
    <property type="match status" value="2"/>
</dbReference>
<accession>A0ABZ2RS25</accession>
<evidence type="ECO:0000256" key="2">
    <source>
        <dbReference type="ARBA" id="ARBA00012608"/>
    </source>
</evidence>
<dbReference type="InterPro" id="IPR011053">
    <property type="entry name" value="Single_hybrid_motif"/>
</dbReference>
<dbReference type="PANTHER" id="PTHR22912:SF160">
    <property type="entry name" value="DIHYDROLIPOYL DEHYDROGENASE"/>
    <property type="match status" value="1"/>
</dbReference>
<dbReference type="InterPro" id="IPR000089">
    <property type="entry name" value="Biotin_lipoyl"/>
</dbReference>
<dbReference type="EC" id="1.8.1.4" evidence="2 12"/>
<dbReference type="SUPFAM" id="SSF51230">
    <property type="entry name" value="Single hybrid motif"/>
    <property type="match status" value="2"/>
</dbReference>